<sequence>MKNKNEISLKNNKLHESIKTTLTRTREKISKVVNFIIVDAYWNIGRIIGEEEQNGKERADYGEHIIKYLRKKFTKHFGKGFSETNLKYMRKFYKAFPIS</sequence>
<gene>
    <name evidence="2" type="ORF">GCM10008906_16300</name>
</gene>
<dbReference type="RefSeq" id="WP_343760623.1">
    <property type="nucleotide sequence ID" value="NZ_BAAACG010000008.1"/>
</dbReference>
<dbReference type="Proteomes" id="UP001501510">
    <property type="component" value="Unassembled WGS sequence"/>
</dbReference>
<evidence type="ECO:0000259" key="1">
    <source>
        <dbReference type="Pfam" id="PF17761"/>
    </source>
</evidence>
<evidence type="ECO:0000313" key="2">
    <source>
        <dbReference type="EMBL" id="GAA0738645.1"/>
    </source>
</evidence>
<organism evidence="2 3">
    <name type="scientific">Clostridium oceanicum</name>
    <dbReference type="NCBI Taxonomy" id="1543"/>
    <lineage>
        <taxon>Bacteria</taxon>
        <taxon>Bacillati</taxon>
        <taxon>Bacillota</taxon>
        <taxon>Clostridia</taxon>
        <taxon>Eubacteriales</taxon>
        <taxon>Clostridiaceae</taxon>
        <taxon>Clostridium</taxon>
    </lineage>
</organism>
<dbReference type="InterPro" id="IPR041527">
    <property type="entry name" value="YhcG_N"/>
</dbReference>
<accession>A0ABN1JGC5</accession>
<keyword evidence="3" id="KW-1185">Reference proteome</keyword>
<dbReference type="InterPro" id="IPR053148">
    <property type="entry name" value="PD-DEXK-like_domain"/>
</dbReference>
<dbReference type="PANTHER" id="PTHR30547">
    <property type="entry name" value="UNCHARACTERIZED PROTEIN YHCG-RELATED"/>
    <property type="match status" value="1"/>
</dbReference>
<reference evidence="2 3" key="1">
    <citation type="journal article" date="2019" name="Int. J. Syst. Evol. Microbiol.">
        <title>The Global Catalogue of Microorganisms (GCM) 10K type strain sequencing project: providing services to taxonomists for standard genome sequencing and annotation.</title>
        <authorList>
            <consortium name="The Broad Institute Genomics Platform"/>
            <consortium name="The Broad Institute Genome Sequencing Center for Infectious Disease"/>
            <person name="Wu L."/>
            <person name="Ma J."/>
        </authorList>
    </citation>
    <scope>NUCLEOTIDE SEQUENCE [LARGE SCALE GENOMIC DNA]</scope>
    <source>
        <strain evidence="2 3">JCM 1407</strain>
    </source>
</reference>
<protein>
    <recommendedName>
        <fullName evidence="1">YhcG N-terminal domain-containing protein</fullName>
    </recommendedName>
</protein>
<dbReference type="EMBL" id="BAAACG010000008">
    <property type="protein sequence ID" value="GAA0738645.1"/>
    <property type="molecule type" value="Genomic_DNA"/>
</dbReference>
<feature type="domain" description="YhcG N-terminal" evidence="1">
    <location>
        <begin position="18"/>
        <end position="97"/>
    </location>
</feature>
<comment type="caution">
    <text evidence="2">The sequence shown here is derived from an EMBL/GenBank/DDBJ whole genome shotgun (WGS) entry which is preliminary data.</text>
</comment>
<dbReference type="Pfam" id="PF17761">
    <property type="entry name" value="DUF1016_N"/>
    <property type="match status" value="1"/>
</dbReference>
<dbReference type="PANTHER" id="PTHR30547:SF5">
    <property type="entry name" value="NUCLEASE YHCG-RELATED"/>
    <property type="match status" value="1"/>
</dbReference>
<proteinExistence type="predicted"/>
<name>A0ABN1JGC5_9CLOT</name>
<evidence type="ECO:0000313" key="3">
    <source>
        <dbReference type="Proteomes" id="UP001501510"/>
    </source>
</evidence>